<reference evidence="2 3" key="1">
    <citation type="submission" date="2017-02" db="EMBL/GenBank/DDBJ databases">
        <title>Bacillus pseudomycoides isolate FSL K6-0042.</title>
        <authorList>
            <person name="Kovac J."/>
        </authorList>
    </citation>
    <scope>NUCLEOTIDE SEQUENCE [LARGE SCALE GENOMIC DNA]</scope>
    <source>
        <strain evidence="2 3">FSL K6-0042</strain>
    </source>
</reference>
<dbReference type="EMBL" id="MWPX01000015">
    <property type="protein sequence ID" value="OUM48206.1"/>
    <property type="molecule type" value="Genomic_DNA"/>
</dbReference>
<sequence>MKTEGESGWRLPFIFTAETYMLENIYVYVQIEKNGRKRFFSGGREHPTMHRSGQTLFLSMPSENK</sequence>
<name>A0A1Y3MDR2_9BACI</name>
<feature type="region of interest" description="Disordered" evidence="1">
    <location>
        <begin position="42"/>
        <end position="65"/>
    </location>
</feature>
<dbReference type="Proteomes" id="UP000195321">
    <property type="component" value="Unassembled WGS sequence"/>
</dbReference>
<feature type="compositionally biased region" description="Polar residues" evidence="1">
    <location>
        <begin position="51"/>
        <end position="65"/>
    </location>
</feature>
<protein>
    <submittedName>
        <fullName evidence="2">Uncharacterized protein</fullName>
    </submittedName>
</protein>
<evidence type="ECO:0000256" key="1">
    <source>
        <dbReference type="SAM" id="MobiDB-lite"/>
    </source>
</evidence>
<comment type="caution">
    <text evidence="2">The sequence shown here is derived from an EMBL/GenBank/DDBJ whole genome shotgun (WGS) entry which is preliminary data.</text>
</comment>
<accession>A0A1Y3MDR2</accession>
<organism evidence="2 3">
    <name type="scientific">Bacillus pseudomycoides</name>
    <dbReference type="NCBI Taxonomy" id="64104"/>
    <lineage>
        <taxon>Bacteria</taxon>
        <taxon>Bacillati</taxon>
        <taxon>Bacillota</taxon>
        <taxon>Bacilli</taxon>
        <taxon>Bacillales</taxon>
        <taxon>Bacillaceae</taxon>
        <taxon>Bacillus</taxon>
        <taxon>Bacillus cereus group</taxon>
    </lineage>
</organism>
<evidence type="ECO:0000313" key="2">
    <source>
        <dbReference type="EMBL" id="OUM48206.1"/>
    </source>
</evidence>
<evidence type="ECO:0000313" key="3">
    <source>
        <dbReference type="Proteomes" id="UP000195321"/>
    </source>
</evidence>
<gene>
    <name evidence="2" type="ORF">BW425_14860</name>
</gene>
<proteinExistence type="predicted"/>
<dbReference type="AlphaFoldDB" id="A0A1Y3MDR2"/>